<feature type="compositionally biased region" description="Polar residues" evidence="1">
    <location>
        <begin position="436"/>
        <end position="446"/>
    </location>
</feature>
<feature type="compositionally biased region" description="Basic and acidic residues" evidence="1">
    <location>
        <begin position="374"/>
        <end position="385"/>
    </location>
</feature>
<organism evidence="2 3">
    <name type="scientific">Rhizophlyctis rosea</name>
    <dbReference type="NCBI Taxonomy" id="64517"/>
    <lineage>
        <taxon>Eukaryota</taxon>
        <taxon>Fungi</taxon>
        <taxon>Fungi incertae sedis</taxon>
        <taxon>Chytridiomycota</taxon>
        <taxon>Chytridiomycota incertae sedis</taxon>
        <taxon>Chytridiomycetes</taxon>
        <taxon>Rhizophlyctidales</taxon>
        <taxon>Rhizophlyctidaceae</taxon>
        <taxon>Rhizophlyctis</taxon>
    </lineage>
</organism>
<proteinExistence type="predicted"/>
<dbReference type="EMBL" id="JADGJD010000260">
    <property type="protein sequence ID" value="KAJ3052846.1"/>
    <property type="molecule type" value="Genomic_DNA"/>
</dbReference>
<dbReference type="AlphaFoldDB" id="A0AAD5SFF1"/>
<evidence type="ECO:0000256" key="1">
    <source>
        <dbReference type="SAM" id="MobiDB-lite"/>
    </source>
</evidence>
<feature type="region of interest" description="Disordered" evidence="1">
    <location>
        <begin position="1"/>
        <end position="38"/>
    </location>
</feature>
<sequence>MSTRRTGTPTVLSAASGVQTRELRRTQSGTATPTGLGTAQLAPQVLEAAAAELSGQAGAPWWASVTRWEKRKVIPHGANPTNGMVATLGARPGTIPKPSQYPVQIVKWVRSEKPPATFDDDEDEVMEEAAAPEGSESFPIPDIATVDVPDESQPVPDETPAEAVEVEGEETIATDAEGTKRIVEEELLLDYNSNITAMDVEQALAHPEQPIIGHPHTVLAPPASPKEHQGRSPSPSPPSHAERREAATESDVQFSERSVKEISPEVAQSVSLKRGSDDEAPAVASPASPKRLRPADDADAAPMMVNPSNQSDVGEVGGEVTSKADIVPGEQATPVAEEPALKGGLDAPVAPLQIVVESTNDRDEVLPVGAQADNKADSGDQHQVGEDQISEVVEQNASPDRHGDGESIGVGPAPSEPAPSDAGGAMRKGDEAGDQSLVTSVSSETQ</sequence>
<accession>A0AAD5SFF1</accession>
<reference evidence="2" key="1">
    <citation type="submission" date="2020-05" db="EMBL/GenBank/DDBJ databases">
        <title>Phylogenomic resolution of chytrid fungi.</title>
        <authorList>
            <person name="Stajich J.E."/>
            <person name="Amses K."/>
            <person name="Simmons R."/>
            <person name="Seto K."/>
            <person name="Myers J."/>
            <person name="Bonds A."/>
            <person name="Quandt C.A."/>
            <person name="Barry K."/>
            <person name="Liu P."/>
            <person name="Grigoriev I."/>
            <person name="Longcore J.E."/>
            <person name="James T.Y."/>
        </authorList>
    </citation>
    <scope>NUCLEOTIDE SEQUENCE</scope>
    <source>
        <strain evidence="2">JEL0318</strain>
    </source>
</reference>
<feature type="compositionally biased region" description="Polar residues" evidence="1">
    <location>
        <begin position="26"/>
        <end position="37"/>
    </location>
</feature>
<protein>
    <submittedName>
        <fullName evidence="2">Uncharacterized protein</fullName>
    </submittedName>
</protein>
<dbReference type="Proteomes" id="UP001212841">
    <property type="component" value="Unassembled WGS sequence"/>
</dbReference>
<gene>
    <name evidence="2" type="ORF">HK097_005573</name>
</gene>
<comment type="caution">
    <text evidence="2">The sequence shown here is derived from an EMBL/GenBank/DDBJ whole genome shotgun (WGS) entry which is preliminary data.</text>
</comment>
<keyword evidence="3" id="KW-1185">Reference proteome</keyword>
<feature type="compositionally biased region" description="Polar residues" evidence="1">
    <location>
        <begin position="1"/>
        <end position="19"/>
    </location>
</feature>
<name>A0AAD5SFF1_9FUNG</name>
<feature type="region of interest" description="Disordered" evidence="1">
    <location>
        <begin position="149"/>
        <end position="178"/>
    </location>
</feature>
<feature type="region of interest" description="Disordered" evidence="1">
    <location>
        <begin position="206"/>
        <end position="446"/>
    </location>
</feature>
<evidence type="ECO:0000313" key="3">
    <source>
        <dbReference type="Proteomes" id="UP001212841"/>
    </source>
</evidence>
<evidence type="ECO:0000313" key="2">
    <source>
        <dbReference type="EMBL" id="KAJ3052846.1"/>
    </source>
</evidence>